<gene>
    <name evidence="2" type="ordered locus">Cyan7822_2802</name>
</gene>
<evidence type="ECO:0000256" key="1">
    <source>
        <dbReference type="SAM" id="Coils"/>
    </source>
</evidence>
<keyword evidence="1" id="KW-0175">Coiled coil</keyword>
<organism evidence="2 3">
    <name type="scientific">Gloeothece verrucosa (strain PCC 7822)</name>
    <name type="common">Cyanothece sp. (strain PCC 7822)</name>
    <dbReference type="NCBI Taxonomy" id="497965"/>
    <lineage>
        <taxon>Bacteria</taxon>
        <taxon>Bacillati</taxon>
        <taxon>Cyanobacteriota</taxon>
        <taxon>Cyanophyceae</taxon>
        <taxon>Oscillatoriophycideae</taxon>
        <taxon>Chroococcales</taxon>
        <taxon>Aphanothecaceae</taxon>
        <taxon>Gloeothece</taxon>
        <taxon>Gloeothece verrucosa</taxon>
    </lineage>
</organism>
<sequence length="215" mass="25526">MSPKRSLVSSKNTLYRGYQNRREKTKEIRQRFLIVCEGEKTEPNYFKSFRVPKEVMDIRGVAHNTVSLVKKTIKIQKEENDYDQVWCVFDKDDFPAENFEQAIELAKQHNIKVAYSNEAFEIWYILHFCYRDTPMSRQEYQNALTKQLKNAGLMNNKEKYQKNSVDMYEKLENLQATAIRNAKKLLEEYSYPNPAYDNPSTTIHLLVEELNKFIN</sequence>
<evidence type="ECO:0000313" key="3">
    <source>
        <dbReference type="Proteomes" id="UP000008206"/>
    </source>
</evidence>
<reference evidence="3" key="1">
    <citation type="journal article" date="2011" name="MBio">
        <title>Novel metabolic attributes of the genus Cyanothece, comprising a group of unicellular nitrogen-fixing Cyanobacteria.</title>
        <authorList>
            <person name="Bandyopadhyay A."/>
            <person name="Elvitigala T."/>
            <person name="Welsh E."/>
            <person name="Stockel J."/>
            <person name="Liberton M."/>
            <person name="Min H."/>
            <person name="Sherman L.A."/>
            <person name="Pakrasi H.B."/>
        </authorList>
    </citation>
    <scope>NUCLEOTIDE SEQUENCE [LARGE SCALE GENOMIC DNA]</scope>
    <source>
        <strain evidence="3">PCC 7822</strain>
    </source>
</reference>
<dbReference type="STRING" id="497965.Cyan7822_2802"/>
<protein>
    <recommendedName>
        <fullName evidence="4">Abortive phage resistance protein</fullName>
    </recommendedName>
</protein>
<dbReference type="InterPro" id="IPR025591">
    <property type="entry name" value="RloB"/>
</dbReference>
<name>E0U6K5_GLOV7</name>
<evidence type="ECO:0000313" key="2">
    <source>
        <dbReference type="EMBL" id="ADN14764.1"/>
    </source>
</evidence>
<dbReference type="RefSeq" id="WP_013322869.1">
    <property type="nucleotide sequence ID" value="NC_014501.1"/>
</dbReference>
<dbReference type="KEGG" id="cyj:Cyan7822_2802"/>
<proteinExistence type="predicted"/>
<dbReference type="HOGENOM" id="CLU_090993_1_0_3"/>
<dbReference type="Pfam" id="PF13707">
    <property type="entry name" value="RloB"/>
    <property type="match status" value="1"/>
</dbReference>
<feature type="coiled-coil region" evidence="1">
    <location>
        <begin position="157"/>
        <end position="188"/>
    </location>
</feature>
<accession>E0U6K5</accession>
<dbReference type="OrthoDB" id="9796523at2"/>
<dbReference type="Proteomes" id="UP000008206">
    <property type="component" value="Chromosome"/>
</dbReference>
<dbReference type="EMBL" id="CP002198">
    <property type="protein sequence ID" value="ADN14764.1"/>
    <property type="molecule type" value="Genomic_DNA"/>
</dbReference>
<dbReference type="eggNOG" id="ENOG5032SNM">
    <property type="taxonomic scope" value="Bacteria"/>
</dbReference>
<evidence type="ECO:0008006" key="4">
    <source>
        <dbReference type="Google" id="ProtNLM"/>
    </source>
</evidence>
<keyword evidence="3" id="KW-1185">Reference proteome</keyword>
<dbReference type="AlphaFoldDB" id="E0U6K5"/>